<proteinExistence type="predicted"/>
<feature type="region of interest" description="Disordered" evidence="1">
    <location>
        <begin position="429"/>
        <end position="484"/>
    </location>
</feature>
<dbReference type="PANTHER" id="PTHR13388:SF11">
    <property type="entry name" value="DETONATOR, ISOFORM E"/>
    <property type="match status" value="1"/>
</dbReference>
<organism evidence="6 7">
    <name type="scientific">Priapulus caudatus</name>
    <name type="common">Priapulid worm</name>
    <dbReference type="NCBI Taxonomy" id="37621"/>
    <lineage>
        <taxon>Eukaryota</taxon>
        <taxon>Metazoa</taxon>
        <taxon>Ecdysozoa</taxon>
        <taxon>Scalidophora</taxon>
        <taxon>Priapulida</taxon>
        <taxon>Priapulimorpha</taxon>
        <taxon>Priapulimorphida</taxon>
        <taxon>Priapulidae</taxon>
        <taxon>Priapulus</taxon>
    </lineage>
</organism>
<keyword evidence="2" id="KW-0472">Membrane</keyword>
<evidence type="ECO:0000256" key="2">
    <source>
        <dbReference type="SAM" id="Phobius"/>
    </source>
</evidence>
<evidence type="ECO:0000259" key="5">
    <source>
        <dbReference type="Pfam" id="PF23487"/>
    </source>
</evidence>
<keyword evidence="2" id="KW-1133">Transmembrane helix</keyword>
<dbReference type="Pfam" id="PF23487">
    <property type="entry name" value="Ig_TMEM132_6th"/>
    <property type="match status" value="1"/>
</dbReference>
<protein>
    <submittedName>
        <fullName evidence="7">Transmembrane protein 132E-like</fullName>
    </submittedName>
</protein>
<evidence type="ECO:0000259" key="3">
    <source>
        <dbReference type="Pfam" id="PF15706"/>
    </source>
</evidence>
<keyword evidence="6" id="KW-1185">Reference proteome</keyword>
<feature type="domain" description="Transmembrane protein TMEM132 C-terminal" evidence="3">
    <location>
        <begin position="337"/>
        <end position="404"/>
    </location>
</feature>
<name>A0ABM1DZ73_PRICU</name>
<dbReference type="Pfam" id="PF15706">
    <property type="entry name" value="TMEM132_C"/>
    <property type="match status" value="1"/>
</dbReference>
<evidence type="ECO:0000256" key="1">
    <source>
        <dbReference type="SAM" id="MobiDB-lite"/>
    </source>
</evidence>
<keyword evidence="2" id="KW-0812">Transmembrane</keyword>
<sequence>MRLVSYIVARRDTVGYDVFEDNSNVLAAGTDADDDDTSCHLRYQQSTYSVYARFVAKDDSEKNIYLLGRKTQFLVTHLVKDLLRVSDSRIAALRDGYVEGQSQGRTEIQVLSPLTGRVIGARELRVGNDKVAVASLRVKVISGILLTLYPDHDVKDTYVARSAVQSTLTSKYQEGLLDVHLLFSDGTDTALTDVPDSNYLLNVVTKDKGVVEFSSMPYDSFPRVIAVGPGKGDLLRVSVELGDMCLRRRSPPLAATATYVEVDFSKAAAARAYDGGALMELQNDGRFLASNQASVRDDEPFHKYRAIGSAPYTDDEKKPAAAVAAGADGKSAPMRDERRPLLTRSPSFSPLEIGMYVLLGIFCIAIVVFVVNCVVFATRYRRKRVPARDTVSDAPDWVYVGRATLERQSVVIDPGATLIRQSDFNGNAAGGGGGGDIDSGHVTETTSNNNSNRNSTHSYQGSEISIRLTPNPHPSCRSDGGGGGDGVQWDYEAMGLTYDQLKDYFDNLKESNA</sequence>
<reference evidence="7" key="1">
    <citation type="submission" date="2025-08" db="UniProtKB">
        <authorList>
            <consortium name="RefSeq"/>
        </authorList>
    </citation>
    <scope>IDENTIFICATION</scope>
</reference>
<dbReference type="InterPro" id="IPR055423">
    <property type="entry name" value="Ig_TMEM132_5th"/>
</dbReference>
<dbReference type="PANTHER" id="PTHR13388">
    <property type="entry name" value="DETONATOR, ISOFORM E"/>
    <property type="match status" value="1"/>
</dbReference>
<dbReference type="GeneID" id="106807435"/>
<dbReference type="Pfam" id="PF23486">
    <property type="entry name" value="Ig_TMEM132_5th"/>
    <property type="match status" value="1"/>
</dbReference>
<dbReference type="Proteomes" id="UP000695022">
    <property type="component" value="Unplaced"/>
</dbReference>
<evidence type="ECO:0000259" key="4">
    <source>
        <dbReference type="Pfam" id="PF23486"/>
    </source>
</evidence>
<feature type="domain" description="Transmembrane protein TMEM132 sixth" evidence="5">
    <location>
        <begin position="133"/>
        <end position="245"/>
    </location>
</feature>
<feature type="domain" description="Transmembrane protein TMEM132 fifth" evidence="4">
    <location>
        <begin position="31"/>
        <end position="131"/>
    </location>
</feature>
<gene>
    <name evidence="7" type="primary">LOC106807435</name>
</gene>
<dbReference type="RefSeq" id="XP_014665244.1">
    <property type="nucleotide sequence ID" value="XM_014809758.1"/>
</dbReference>
<dbReference type="InterPro" id="IPR055424">
    <property type="entry name" value="Ig_TMEM132_6th"/>
</dbReference>
<dbReference type="InterPro" id="IPR026307">
    <property type="entry name" value="TMEM132"/>
</dbReference>
<evidence type="ECO:0000313" key="7">
    <source>
        <dbReference type="RefSeq" id="XP_014665244.1"/>
    </source>
</evidence>
<feature type="transmembrane region" description="Helical" evidence="2">
    <location>
        <begin position="353"/>
        <end position="378"/>
    </location>
</feature>
<feature type="compositionally biased region" description="Low complexity" evidence="1">
    <location>
        <begin position="443"/>
        <end position="458"/>
    </location>
</feature>
<evidence type="ECO:0000313" key="6">
    <source>
        <dbReference type="Proteomes" id="UP000695022"/>
    </source>
</evidence>
<accession>A0ABM1DZ73</accession>
<dbReference type="InterPro" id="IPR031436">
    <property type="entry name" value="TMEM132_C"/>
</dbReference>